<accession>A0A812DCM0</accession>
<feature type="signal peptide" evidence="1">
    <location>
        <begin position="1"/>
        <end position="21"/>
    </location>
</feature>
<protein>
    <submittedName>
        <fullName evidence="2">Uncharacterized protein</fullName>
    </submittedName>
</protein>
<proteinExistence type="predicted"/>
<dbReference type="EMBL" id="CAHIKZ030002977">
    <property type="protein sequence ID" value="CAE1294604.1"/>
    <property type="molecule type" value="Genomic_DNA"/>
</dbReference>
<gene>
    <name evidence="2" type="ORF">SPHA_50480</name>
</gene>
<name>A0A812DCM0_ACAPH</name>
<evidence type="ECO:0000313" key="3">
    <source>
        <dbReference type="Proteomes" id="UP000597762"/>
    </source>
</evidence>
<keyword evidence="1" id="KW-0732">Signal</keyword>
<dbReference type="Proteomes" id="UP000597762">
    <property type="component" value="Unassembled WGS sequence"/>
</dbReference>
<organism evidence="2 3">
    <name type="scientific">Acanthosepion pharaonis</name>
    <name type="common">Pharaoh cuttlefish</name>
    <name type="synonym">Sepia pharaonis</name>
    <dbReference type="NCBI Taxonomy" id="158019"/>
    <lineage>
        <taxon>Eukaryota</taxon>
        <taxon>Metazoa</taxon>
        <taxon>Spiralia</taxon>
        <taxon>Lophotrochozoa</taxon>
        <taxon>Mollusca</taxon>
        <taxon>Cephalopoda</taxon>
        <taxon>Coleoidea</taxon>
        <taxon>Decapodiformes</taxon>
        <taxon>Sepiida</taxon>
        <taxon>Sepiina</taxon>
        <taxon>Sepiidae</taxon>
        <taxon>Acanthosepion</taxon>
    </lineage>
</organism>
<keyword evidence="3" id="KW-1185">Reference proteome</keyword>
<evidence type="ECO:0000313" key="2">
    <source>
        <dbReference type="EMBL" id="CAE1294604.1"/>
    </source>
</evidence>
<reference evidence="2" key="1">
    <citation type="submission" date="2021-01" db="EMBL/GenBank/DDBJ databases">
        <authorList>
            <person name="Li R."/>
            <person name="Bekaert M."/>
        </authorList>
    </citation>
    <scope>NUCLEOTIDE SEQUENCE</scope>
    <source>
        <strain evidence="2">Farmed</strain>
    </source>
</reference>
<sequence length="197" mass="22792">MIILLLLLLLIVASFVVTASSNSPPYFHSLAQYSLPSSPYKLSFFPLSDVLPVPPLFFHPLFSVSSPEFSYIATQTFTIISSMSLSTSQPTPLLILTFPFFYFSSPFFLLFFLCCQLFFHFFYLLYHPSYPPSGIIWFSRDKDKLSLTHLPKHNYDGLRYHVWLPRNCTSLMAFSSAYHHFKFNIASSFGFLPNFWI</sequence>
<evidence type="ECO:0000256" key="1">
    <source>
        <dbReference type="SAM" id="SignalP"/>
    </source>
</evidence>
<feature type="chain" id="PRO_5032455271" evidence="1">
    <location>
        <begin position="22"/>
        <end position="197"/>
    </location>
</feature>
<dbReference type="AlphaFoldDB" id="A0A812DCM0"/>
<comment type="caution">
    <text evidence="2">The sequence shown here is derived from an EMBL/GenBank/DDBJ whole genome shotgun (WGS) entry which is preliminary data.</text>
</comment>